<reference evidence="1" key="3">
    <citation type="journal article" date="2000" name="Genome Res.">
        <title>RIKEN integrated sequence analysis (RISA) system--384-format sequencing pipeline with 384 multicapillary sequencer.</title>
        <authorList>
            <person name="Shibata K."/>
            <person name="Itoh M."/>
            <person name="Aizawa K."/>
            <person name="Nagaoka S."/>
            <person name="Sasaki N."/>
            <person name="Carninci P."/>
            <person name="Konno H."/>
            <person name="Akiyama J."/>
            <person name="Nishi K."/>
            <person name="Kitsunai T."/>
            <person name="Tashiro H."/>
            <person name="Itoh M."/>
            <person name="Sumi N."/>
            <person name="Ishii Y."/>
            <person name="Nakamura S."/>
            <person name="Hazama M."/>
            <person name="Nishine T."/>
            <person name="Harada A."/>
            <person name="Yamamoto R."/>
            <person name="Matsumoto H."/>
            <person name="Sakaguchi S."/>
            <person name="Ikegami T."/>
            <person name="Kashiwagi K."/>
            <person name="Fujiwake S."/>
            <person name="Inoue K."/>
            <person name="Togawa Y."/>
            <person name="Izawa M."/>
            <person name="Ohara E."/>
            <person name="Watahiki M."/>
            <person name="Yoneda Y."/>
            <person name="Ishikawa T."/>
            <person name="Ozawa K."/>
            <person name="Tanaka T."/>
            <person name="Matsuura S."/>
            <person name="Kawai J."/>
            <person name="Okazaki Y."/>
            <person name="Muramatsu M."/>
            <person name="Inoue Y."/>
            <person name="Kira A."/>
            <person name="Hayashizaki Y."/>
        </authorList>
    </citation>
    <scope>NUCLEOTIDE SEQUENCE</scope>
    <source>
        <strain evidence="1">C57BL/6J</strain>
    </source>
</reference>
<reference evidence="1" key="8">
    <citation type="journal article" date="2005" name="Science">
        <title>Antisense Transcription in the Mammalian Transcriptome.</title>
        <authorList>
            <consortium name="RIKEN Genome Exploration Research Group and Genome Science Group (Genome Network Project Core Group) and the FANTOM Consortium"/>
        </authorList>
    </citation>
    <scope>NUCLEOTIDE SEQUENCE</scope>
    <source>
        <strain evidence="1">C57BL/6J</strain>
    </source>
</reference>
<proteinExistence type="evidence at transcript level"/>
<organism evidence="1">
    <name type="scientific">Mus musculus</name>
    <name type="common">Mouse</name>
    <dbReference type="NCBI Taxonomy" id="10090"/>
    <lineage>
        <taxon>Eukaryota</taxon>
        <taxon>Metazoa</taxon>
        <taxon>Chordata</taxon>
        <taxon>Craniata</taxon>
        <taxon>Vertebrata</taxon>
        <taxon>Euteleostomi</taxon>
        <taxon>Mammalia</taxon>
        <taxon>Eutheria</taxon>
        <taxon>Euarchontoglires</taxon>
        <taxon>Glires</taxon>
        <taxon>Rodentia</taxon>
        <taxon>Myomorpha</taxon>
        <taxon>Muroidea</taxon>
        <taxon>Muridae</taxon>
        <taxon>Murinae</taxon>
        <taxon>Mus</taxon>
        <taxon>Mus</taxon>
    </lineage>
</organism>
<evidence type="ECO:0000313" key="1">
    <source>
        <dbReference type="EMBL" id="BAE24600.1"/>
    </source>
</evidence>
<dbReference type="AlphaFoldDB" id="Q3URT7"/>
<reference evidence="1" key="5">
    <citation type="journal article" date="2002" name="Nature">
        <title>Analysis of the mouse transcriptome based on functional annotation of 60,770 full-length cDNAs.</title>
        <authorList>
            <consortium name="The FANTOM Consortium and the RIKEN Genome Exploration Research Group Phase I and II Team"/>
        </authorList>
    </citation>
    <scope>NUCLEOTIDE SEQUENCE</scope>
    <source>
        <strain evidence="1">C57BL/6J</strain>
    </source>
</reference>
<reference evidence="1" key="6">
    <citation type="submission" date="2004-03" db="EMBL/GenBank/DDBJ databases">
        <authorList>
            <person name="Arakawa T."/>
            <person name="Carninci P."/>
            <person name="Fukuda S."/>
            <person name="Hashizume W."/>
            <person name="Hayashida K."/>
            <person name="Hori F."/>
            <person name="Iida J."/>
            <person name="Imamura K."/>
            <person name="Imotani K."/>
            <person name="Itoh M."/>
            <person name="Kanagawa S."/>
            <person name="Kawai J."/>
            <person name="Kojima M."/>
            <person name="Konno H."/>
            <person name="Murata M."/>
            <person name="Nakamura M."/>
            <person name="Ninomiya N."/>
            <person name="Nishiyori H."/>
            <person name="Nomura K."/>
            <person name="Ohno M."/>
            <person name="Sakazume N."/>
            <person name="Sano H."/>
            <person name="Sasaki D."/>
            <person name="Shibata K."/>
            <person name="Shiraki T."/>
            <person name="Tagami M."/>
            <person name="Tagami Y."/>
            <person name="Waki K."/>
            <person name="Watahiki A."/>
            <person name="Muramatsu M."/>
            <person name="Hayashizaki Y."/>
        </authorList>
    </citation>
    <scope>NUCLEOTIDE SEQUENCE</scope>
    <source>
        <strain evidence="1">C57BL/6J</strain>
    </source>
</reference>
<gene>
    <name evidence="2" type="primary">Bard1</name>
</gene>
<name>Q3URT7_MOUSE</name>
<reference evidence="1" key="1">
    <citation type="journal article" date="1999" name="Methods Enzymol.">
        <title>High-efficiency full-length cDNA cloning.</title>
        <authorList>
            <person name="Carninci P."/>
            <person name="Hayashizaki Y."/>
        </authorList>
    </citation>
    <scope>NUCLEOTIDE SEQUENCE</scope>
    <source>
        <strain evidence="1">C57BL/6J</strain>
    </source>
</reference>
<reference evidence="1" key="7">
    <citation type="journal article" date="2005" name="Science">
        <title>The Transcriptional Landscape of the Mammalian Genome.</title>
        <authorList>
            <consortium name="The FANTOM Consortium"/>
            <consortium name="Riken Genome Exploration Research Group and Genome Science Group (Genome Network Project Core Group)"/>
        </authorList>
    </citation>
    <scope>NUCLEOTIDE SEQUENCE</scope>
    <source>
        <strain evidence="1">C57BL/6J</strain>
    </source>
</reference>
<accession>Q3URT7</accession>
<reference evidence="1" key="2">
    <citation type="journal article" date="2000" name="Genome Res.">
        <title>Normalization and subtraction of cap-trapper-selected cDNAs to prepare full-length cDNA libraries for rapid discovery of new genes.</title>
        <authorList>
            <person name="Carninci P."/>
            <person name="Shibata Y."/>
            <person name="Hayatsu N."/>
            <person name="Sugahara Y."/>
            <person name="Shibata K."/>
            <person name="Itoh M."/>
            <person name="Konno H."/>
            <person name="Okazaki Y."/>
            <person name="Muramatsu M."/>
            <person name="Hayashizaki Y."/>
        </authorList>
    </citation>
    <scope>NUCLEOTIDE SEQUENCE</scope>
    <source>
        <strain evidence="1">C57BL/6J</strain>
    </source>
</reference>
<dbReference type="EMBL" id="AK141227">
    <property type="protein sequence ID" value="BAE24600.1"/>
    <property type="molecule type" value="mRNA"/>
</dbReference>
<protein>
    <submittedName>
        <fullName evidence="1">Uncharacterized protein</fullName>
    </submittedName>
</protein>
<dbReference type="MGI" id="MGI:1328361">
    <property type="gene designation" value="Bard1"/>
</dbReference>
<evidence type="ECO:0000313" key="2">
    <source>
        <dbReference type="MGI" id="MGI:1328361"/>
    </source>
</evidence>
<sequence>MECKWETSLAHSLSLRLKSHSCASILGTAHQCPHSGSAARLFAFVFFSCSLSHALPFSSITAFFPHCCLLPRLGIKGFQVLCLLFSPFRDTPVSDRSRPASEIAE</sequence>
<reference evidence="1" key="4">
    <citation type="journal article" date="2001" name="Nature">
        <title>Functional annotation of a full-length mouse cDNA collection.</title>
        <authorList>
            <consortium name="The RIKEN Genome Exploration Research Group Phase II Team and the FANTOM Consortium"/>
        </authorList>
    </citation>
    <scope>NUCLEOTIDE SEQUENCE</scope>
    <source>
        <strain evidence="1">C57BL/6J</strain>
    </source>
</reference>
<dbReference type="AGR" id="MGI:1328361"/>